<feature type="compositionally biased region" description="Low complexity" evidence="1">
    <location>
        <begin position="148"/>
        <end position="161"/>
    </location>
</feature>
<accession>K2RX19</accession>
<organism evidence="2 3">
    <name type="scientific">Macrophomina phaseolina (strain MS6)</name>
    <name type="common">Charcoal rot fungus</name>
    <dbReference type="NCBI Taxonomy" id="1126212"/>
    <lineage>
        <taxon>Eukaryota</taxon>
        <taxon>Fungi</taxon>
        <taxon>Dikarya</taxon>
        <taxon>Ascomycota</taxon>
        <taxon>Pezizomycotina</taxon>
        <taxon>Dothideomycetes</taxon>
        <taxon>Dothideomycetes incertae sedis</taxon>
        <taxon>Botryosphaeriales</taxon>
        <taxon>Botryosphaeriaceae</taxon>
        <taxon>Macrophomina</taxon>
    </lineage>
</organism>
<dbReference type="VEuPathDB" id="FungiDB:MPH_08039"/>
<dbReference type="STRING" id="1126212.K2RX19"/>
<evidence type="ECO:0000313" key="3">
    <source>
        <dbReference type="Proteomes" id="UP000007129"/>
    </source>
</evidence>
<dbReference type="Proteomes" id="UP000007129">
    <property type="component" value="Unassembled WGS sequence"/>
</dbReference>
<reference evidence="2 3" key="1">
    <citation type="journal article" date="2012" name="BMC Genomics">
        <title>Tools to kill: Genome of one of the most destructive plant pathogenic fungi Macrophomina phaseolina.</title>
        <authorList>
            <person name="Islam M.S."/>
            <person name="Haque M.S."/>
            <person name="Islam M.M."/>
            <person name="Emdad E.M."/>
            <person name="Halim A."/>
            <person name="Hossen Q.M.M."/>
            <person name="Hossain M.Z."/>
            <person name="Ahmed B."/>
            <person name="Rahim S."/>
            <person name="Rahman M.S."/>
            <person name="Alam M.M."/>
            <person name="Hou S."/>
            <person name="Wan X."/>
            <person name="Saito J.A."/>
            <person name="Alam M."/>
        </authorList>
    </citation>
    <scope>NUCLEOTIDE SEQUENCE [LARGE SCALE GENOMIC DNA]</scope>
    <source>
        <strain evidence="2 3">MS6</strain>
    </source>
</reference>
<dbReference type="AlphaFoldDB" id="K2RX19"/>
<sequence>MAAVITHHCRACSYNTPVLFSASVFSQNHTCNHCGIISTGLGPQPGTAAAKEADMQQDELAALFHQSLNFQTPAHVGGPAPQAQAEQMHEHRQQQEQGQHIHLDQQKSQEEQQQQEPRQPIIYASTHYTPNAAHHLISRPASAPNLNTTPSPAAPPTAAETTSPAILLPSARTNPQLISIFARHSIDISDLSPGQLELFTAADLDQQLRLLELWRITLRGAAAEDGVWTSATSLEMEEALARERWERLQSQHQRQQHIHIDTSMDMMTDDDGTTTSDASASPTSLASPTLRGMHAEPYMLSGYEQLAIRDYESQTHQQQHHQQHQPQQRQGMVHGYGSGATDPVYKAAVENRYGAFQAMREYGYESTSGGAAAGGWADDDMVM</sequence>
<evidence type="ECO:0000313" key="2">
    <source>
        <dbReference type="EMBL" id="EKG14764.1"/>
    </source>
</evidence>
<dbReference type="OrthoDB" id="5357075at2759"/>
<protein>
    <submittedName>
        <fullName evidence="2">Uncharacterized protein</fullName>
    </submittedName>
</protein>
<feature type="region of interest" description="Disordered" evidence="1">
    <location>
        <begin position="141"/>
        <end position="161"/>
    </location>
</feature>
<name>K2RX19_MACPH</name>
<feature type="region of interest" description="Disordered" evidence="1">
    <location>
        <begin position="267"/>
        <end position="289"/>
    </location>
</feature>
<evidence type="ECO:0000256" key="1">
    <source>
        <dbReference type="SAM" id="MobiDB-lite"/>
    </source>
</evidence>
<feature type="compositionally biased region" description="Low complexity" evidence="1">
    <location>
        <begin position="273"/>
        <end position="289"/>
    </location>
</feature>
<gene>
    <name evidence="2" type="ORF">MPH_08039</name>
</gene>
<comment type="caution">
    <text evidence="2">The sequence shown here is derived from an EMBL/GenBank/DDBJ whole genome shotgun (WGS) entry which is preliminary data.</text>
</comment>
<dbReference type="HOGENOM" id="CLU_061001_0_0_1"/>
<dbReference type="InParanoid" id="K2RX19"/>
<feature type="region of interest" description="Disordered" evidence="1">
    <location>
        <begin position="312"/>
        <end position="338"/>
    </location>
</feature>
<dbReference type="EMBL" id="AHHD01000337">
    <property type="protein sequence ID" value="EKG14764.1"/>
    <property type="molecule type" value="Genomic_DNA"/>
</dbReference>
<feature type="region of interest" description="Disordered" evidence="1">
    <location>
        <begin position="71"/>
        <end position="117"/>
    </location>
</feature>
<feature type="compositionally biased region" description="Basic and acidic residues" evidence="1">
    <location>
        <begin position="87"/>
        <end position="110"/>
    </location>
</feature>
<proteinExistence type="predicted"/>
<dbReference type="eggNOG" id="ENOG502S3PM">
    <property type="taxonomic scope" value="Eukaryota"/>
</dbReference>